<sequence>MEQTNSSGTDNSRIRKIYDIMHTHIRRRDGRCSYSNTFVRDSRVPLVWSTGLIGVVMDSSVLNRLGMDKVDTKRV</sequence>
<evidence type="ECO:0000313" key="2">
    <source>
        <dbReference type="Proteomes" id="UP000287651"/>
    </source>
</evidence>
<comment type="caution">
    <text evidence="1">The sequence shown here is derived from an EMBL/GenBank/DDBJ whole genome shotgun (WGS) entry which is preliminary data.</text>
</comment>
<protein>
    <submittedName>
        <fullName evidence="1">Uncharacterized protein</fullName>
    </submittedName>
</protein>
<dbReference type="Proteomes" id="UP000287651">
    <property type="component" value="Unassembled WGS sequence"/>
</dbReference>
<accession>A0A427BAK6</accession>
<gene>
    <name evidence="1" type="ORF">B296_00005217</name>
</gene>
<proteinExistence type="predicted"/>
<organism evidence="1 2">
    <name type="scientific">Ensete ventricosum</name>
    <name type="common">Abyssinian banana</name>
    <name type="synonym">Musa ensete</name>
    <dbReference type="NCBI Taxonomy" id="4639"/>
    <lineage>
        <taxon>Eukaryota</taxon>
        <taxon>Viridiplantae</taxon>
        <taxon>Streptophyta</taxon>
        <taxon>Embryophyta</taxon>
        <taxon>Tracheophyta</taxon>
        <taxon>Spermatophyta</taxon>
        <taxon>Magnoliopsida</taxon>
        <taxon>Liliopsida</taxon>
        <taxon>Zingiberales</taxon>
        <taxon>Musaceae</taxon>
        <taxon>Ensete</taxon>
    </lineage>
</organism>
<reference evidence="1 2" key="1">
    <citation type="journal article" date="2014" name="Agronomy (Basel)">
        <title>A Draft Genome Sequence for Ensete ventricosum, the Drought-Tolerant Tree Against Hunger.</title>
        <authorList>
            <person name="Harrison J."/>
            <person name="Moore K.A."/>
            <person name="Paszkiewicz K."/>
            <person name="Jones T."/>
            <person name="Grant M."/>
            <person name="Ambacheew D."/>
            <person name="Muzemil S."/>
            <person name="Studholme D.J."/>
        </authorList>
    </citation>
    <scope>NUCLEOTIDE SEQUENCE [LARGE SCALE GENOMIC DNA]</scope>
</reference>
<name>A0A427BAK6_ENSVE</name>
<dbReference type="EMBL" id="AMZH03000095">
    <property type="protein sequence ID" value="RRT85560.1"/>
    <property type="molecule type" value="Genomic_DNA"/>
</dbReference>
<evidence type="ECO:0000313" key="1">
    <source>
        <dbReference type="EMBL" id="RRT85560.1"/>
    </source>
</evidence>
<dbReference type="AlphaFoldDB" id="A0A427BAK6"/>